<keyword evidence="3" id="KW-1185">Reference proteome</keyword>
<evidence type="ECO:0000313" key="3">
    <source>
        <dbReference type="Proteomes" id="UP000187651"/>
    </source>
</evidence>
<keyword evidence="2" id="KW-0418">Kinase</keyword>
<dbReference type="AlphaFoldDB" id="A0A1G9WTC6"/>
<dbReference type="OrthoDB" id="9796322at2"/>
<keyword evidence="2" id="KW-0808">Transferase</keyword>
<name>A0A1G9WTC6_9FIRM</name>
<proteinExistence type="predicted"/>
<feature type="domain" description="Fatty acid kinase subunit A-like middle" evidence="1">
    <location>
        <begin position="9"/>
        <end position="104"/>
    </location>
</feature>
<dbReference type="Pfam" id="PF21645">
    <property type="entry name" value="FakA-like_M"/>
    <property type="match status" value="1"/>
</dbReference>
<gene>
    <name evidence="2" type="ORF">SAMN05216544_1324</name>
</gene>
<dbReference type="InterPro" id="IPR048394">
    <property type="entry name" value="FakA-like_M"/>
</dbReference>
<dbReference type="Proteomes" id="UP000187651">
    <property type="component" value="Unassembled WGS sequence"/>
</dbReference>
<dbReference type="GO" id="GO:0016301">
    <property type="term" value="F:kinase activity"/>
    <property type="evidence" value="ECO:0007669"/>
    <property type="project" value="UniProtKB-KW"/>
</dbReference>
<dbReference type="RefSeq" id="WP_027431694.1">
    <property type="nucleotide sequence ID" value="NZ_FNHZ01000003.1"/>
</dbReference>
<evidence type="ECO:0000259" key="1">
    <source>
        <dbReference type="Pfam" id="PF21645"/>
    </source>
</evidence>
<organism evidence="2 3">
    <name type="scientific">Lachnospira pectinoschiza</name>
    <dbReference type="NCBI Taxonomy" id="28052"/>
    <lineage>
        <taxon>Bacteria</taxon>
        <taxon>Bacillati</taxon>
        <taxon>Bacillota</taxon>
        <taxon>Clostridia</taxon>
        <taxon>Lachnospirales</taxon>
        <taxon>Lachnospiraceae</taxon>
        <taxon>Lachnospira</taxon>
    </lineage>
</organism>
<reference evidence="3" key="1">
    <citation type="submission" date="2016-10" db="EMBL/GenBank/DDBJ databases">
        <authorList>
            <person name="Varghese N."/>
            <person name="Submissions S."/>
        </authorList>
    </citation>
    <scope>NUCLEOTIDE SEQUENCE [LARGE SCALE GENOMIC DNA]</scope>
    <source>
        <strain evidence="3">M83</strain>
    </source>
</reference>
<protein>
    <submittedName>
        <fullName evidence="2">Dihydroxyacetone kinase family protein</fullName>
    </submittedName>
</protein>
<evidence type="ECO:0000313" key="2">
    <source>
        <dbReference type="EMBL" id="SDM87373.1"/>
    </source>
</evidence>
<sequence>MGMPDQTIEFRYDTQLLLDQYVEDGVDPDDLADDLTDEIREYVLENIKGDSMVIAGDSGEDEFGEKATVKLHYHTNEPWDVLAYCRTHGEIYDIVVEDMDRQSRDLKG</sequence>
<accession>A0A1G9WTC6</accession>
<dbReference type="EMBL" id="FNHZ01000003">
    <property type="protein sequence ID" value="SDM87373.1"/>
    <property type="molecule type" value="Genomic_DNA"/>
</dbReference>